<dbReference type="EMBL" id="DVHM01000004">
    <property type="protein sequence ID" value="HIR69677.1"/>
    <property type="molecule type" value="Genomic_DNA"/>
</dbReference>
<feature type="transmembrane region" description="Helical" evidence="6">
    <location>
        <begin position="84"/>
        <end position="103"/>
    </location>
</feature>
<keyword evidence="5 6" id="KW-0472">Membrane</keyword>
<keyword evidence="2" id="KW-1003">Cell membrane</keyword>
<evidence type="ECO:0000256" key="3">
    <source>
        <dbReference type="ARBA" id="ARBA00022692"/>
    </source>
</evidence>
<evidence type="ECO:0000256" key="5">
    <source>
        <dbReference type="ARBA" id="ARBA00023136"/>
    </source>
</evidence>
<evidence type="ECO:0000313" key="7">
    <source>
        <dbReference type="EMBL" id="HIR69677.1"/>
    </source>
</evidence>
<evidence type="ECO:0000256" key="1">
    <source>
        <dbReference type="ARBA" id="ARBA00004651"/>
    </source>
</evidence>
<feature type="transmembrane region" description="Helical" evidence="6">
    <location>
        <begin position="56"/>
        <end position="78"/>
    </location>
</feature>
<dbReference type="InterPro" id="IPR005538">
    <property type="entry name" value="LrgA/CidA"/>
</dbReference>
<feature type="transmembrane region" description="Helical" evidence="6">
    <location>
        <begin position="7"/>
        <end position="24"/>
    </location>
</feature>
<organism evidence="7 8">
    <name type="scientific">Candidatus Pullilachnospira gallistercoris</name>
    <dbReference type="NCBI Taxonomy" id="2840911"/>
    <lineage>
        <taxon>Bacteria</taxon>
        <taxon>Bacillati</taxon>
        <taxon>Bacillota</taxon>
        <taxon>Clostridia</taxon>
        <taxon>Lachnospirales</taxon>
        <taxon>Lachnospiraceae</taxon>
        <taxon>Lachnospiraceae incertae sedis</taxon>
        <taxon>Candidatus Pullilachnospira</taxon>
    </lineage>
</organism>
<dbReference type="PANTHER" id="PTHR33931:SF2">
    <property type="entry name" value="HOLIN-LIKE PROTEIN CIDA"/>
    <property type="match status" value="1"/>
</dbReference>
<keyword evidence="4 6" id="KW-1133">Transmembrane helix</keyword>
<evidence type="ECO:0000313" key="8">
    <source>
        <dbReference type="Proteomes" id="UP000823912"/>
    </source>
</evidence>
<dbReference type="AlphaFoldDB" id="A0A9D1J9S2"/>
<proteinExistence type="predicted"/>
<dbReference type="GO" id="GO:0005886">
    <property type="term" value="C:plasma membrane"/>
    <property type="evidence" value="ECO:0007669"/>
    <property type="project" value="UniProtKB-SubCell"/>
</dbReference>
<dbReference type="PANTHER" id="PTHR33931">
    <property type="entry name" value="HOLIN-LIKE PROTEIN CIDA-RELATED"/>
    <property type="match status" value="1"/>
</dbReference>
<sequence>MKYVRQFAVIMLITCIGEILKYLIPLPVPASIYGLCLMLFLLVMGIVKLEDVKDVGLFLVEIMPLMFIPAAVGLLESWTTLADILLPVLSITVAVTFLVMIVAGKVTDYAMKKEGGKDHELG</sequence>
<reference evidence="7" key="1">
    <citation type="submission" date="2020-10" db="EMBL/GenBank/DDBJ databases">
        <authorList>
            <person name="Gilroy R."/>
        </authorList>
    </citation>
    <scope>NUCLEOTIDE SEQUENCE</scope>
    <source>
        <strain evidence="7">ChiSjej5B23-6657</strain>
    </source>
</reference>
<comment type="subcellular location">
    <subcellularLocation>
        <location evidence="1">Cell membrane</location>
        <topology evidence="1">Multi-pass membrane protein</topology>
    </subcellularLocation>
</comment>
<dbReference type="Pfam" id="PF03788">
    <property type="entry name" value="LrgA"/>
    <property type="match status" value="1"/>
</dbReference>
<accession>A0A9D1J9S2</accession>
<name>A0A9D1J9S2_9FIRM</name>
<protein>
    <submittedName>
        <fullName evidence="7">CidA/LrgA family protein</fullName>
    </submittedName>
</protein>
<gene>
    <name evidence="7" type="ORF">IAA55_00155</name>
</gene>
<evidence type="ECO:0000256" key="4">
    <source>
        <dbReference type="ARBA" id="ARBA00022989"/>
    </source>
</evidence>
<feature type="transmembrane region" description="Helical" evidence="6">
    <location>
        <begin position="30"/>
        <end position="49"/>
    </location>
</feature>
<evidence type="ECO:0000256" key="6">
    <source>
        <dbReference type="SAM" id="Phobius"/>
    </source>
</evidence>
<evidence type="ECO:0000256" key="2">
    <source>
        <dbReference type="ARBA" id="ARBA00022475"/>
    </source>
</evidence>
<reference evidence="7" key="2">
    <citation type="journal article" date="2021" name="PeerJ">
        <title>Extensive microbial diversity within the chicken gut microbiome revealed by metagenomics and culture.</title>
        <authorList>
            <person name="Gilroy R."/>
            <person name="Ravi A."/>
            <person name="Getino M."/>
            <person name="Pursley I."/>
            <person name="Horton D.L."/>
            <person name="Alikhan N.F."/>
            <person name="Baker D."/>
            <person name="Gharbi K."/>
            <person name="Hall N."/>
            <person name="Watson M."/>
            <person name="Adriaenssens E.M."/>
            <person name="Foster-Nyarko E."/>
            <person name="Jarju S."/>
            <person name="Secka A."/>
            <person name="Antonio M."/>
            <person name="Oren A."/>
            <person name="Chaudhuri R.R."/>
            <person name="La Ragione R."/>
            <person name="Hildebrand F."/>
            <person name="Pallen M.J."/>
        </authorList>
    </citation>
    <scope>NUCLEOTIDE SEQUENCE</scope>
    <source>
        <strain evidence="7">ChiSjej5B23-6657</strain>
    </source>
</reference>
<keyword evidence="3 6" id="KW-0812">Transmembrane</keyword>
<comment type="caution">
    <text evidence="7">The sequence shown here is derived from an EMBL/GenBank/DDBJ whole genome shotgun (WGS) entry which is preliminary data.</text>
</comment>
<dbReference type="Proteomes" id="UP000823912">
    <property type="component" value="Unassembled WGS sequence"/>
</dbReference>